<gene>
    <name evidence="1" type="ordered locus">cce_4055</name>
</gene>
<proteinExistence type="predicted"/>
<protein>
    <recommendedName>
        <fullName evidence="3">DUF29 domain-containing protein</fullName>
    </recommendedName>
</protein>
<dbReference type="STRING" id="43989.cce_4055"/>
<name>B1WQV1_CROS5</name>
<evidence type="ECO:0000313" key="1">
    <source>
        <dbReference type="EMBL" id="ACB53403.1"/>
    </source>
</evidence>
<dbReference type="Pfam" id="PF01724">
    <property type="entry name" value="DUF29"/>
    <property type="match status" value="1"/>
</dbReference>
<dbReference type="RefSeq" id="WP_009543860.1">
    <property type="nucleotide sequence ID" value="NC_010546.1"/>
</dbReference>
<dbReference type="PANTHER" id="PTHR34235">
    <property type="entry name" value="SLR1203 PROTEIN-RELATED"/>
    <property type="match status" value="1"/>
</dbReference>
<accession>B1WQV1</accession>
<evidence type="ECO:0008006" key="3">
    <source>
        <dbReference type="Google" id="ProtNLM"/>
    </source>
</evidence>
<dbReference type="eggNOG" id="COG2442">
    <property type="taxonomic scope" value="Bacteria"/>
</dbReference>
<sequence length="137" mass="16333">MKRMLKTQTYQTDYYQWTIEQVQALRERNLDNLDWENIIEEIESLGRSDYNAVSSLLMREIEHRLKIDYPPLEECYKKSQVEIQAFKIGIKRKISPSMKPKLQQDLDEIYQDAVSLVTLEYGIKLPDQCPYILDELL</sequence>
<evidence type="ECO:0000313" key="2">
    <source>
        <dbReference type="Proteomes" id="UP000001203"/>
    </source>
</evidence>
<keyword evidence="2" id="KW-1185">Reference proteome</keyword>
<dbReference type="OrthoDB" id="425753at2"/>
<dbReference type="EMBL" id="CP000806">
    <property type="protein sequence ID" value="ACB53403.1"/>
    <property type="molecule type" value="Genomic_DNA"/>
</dbReference>
<dbReference type="AlphaFoldDB" id="B1WQV1"/>
<dbReference type="Gene3D" id="1.20.1220.20">
    <property type="entry name" value="Uncharcterised protein PF01724"/>
    <property type="match status" value="1"/>
</dbReference>
<dbReference type="InterPro" id="IPR002636">
    <property type="entry name" value="DUF29"/>
</dbReference>
<dbReference type="HOGENOM" id="CLU_116670_0_1_3"/>
<dbReference type="Proteomes" id="UP000001203">
    <property type="component" value="Chromosome circular"/>
</dbReference>
<organism evidence="1 2">
    <name type="scientific">Crocosphaera subtropica (strain ATCC 51142 / BH68)</name>
    <name type="common">Cyanothece sp. (strain ATCC 51142)</name>
    <dbReference type="NCBI Taxonomy" id="43989"/>
    <lineage>
        <taxon>Bacteria</taxon>
        <taxon>Bacillati</taxon>
        <taxon>Cyanobacteriota</taxon>
        <taxon>Cyanophyceae</taxon>
        <taxon>Oscillatoriophycideae</taxon>
        <taxon>Chroococcales</taxon>
        <taxon>Aphanothecaceae</taxon>
        <taxon>Crocosphaera</taxon>
        <taxon>Crocosphaera subtropica</taxon>
    </lineage>
</organism>
<dbReference type="KEGG" id="cyt:cce_4055"/>
<reference evidence="1 2" key="1">
    <citation type="journal article" date="2008" name="Proc. Natl. Acad. Sci. U.S.A.">
        <title>The genome of Cyanothece 51142, a unicellular diazotrophic cyanobacterium important in the marine nitrogen cycle.</title>
        <authorList>
            <person name="Welsh E.A."/>
            <person name="Liberton M."/>
            <person name="Stoeckel J."/>
            <person name="Loh T."/>
            <person name="Elvitigala T."/>
            <person name="Wang C."/>
            <person name="Wollam A."/>
            <person name="Fulton R.S."/>
            <person name="Clifton S.W."/>
            <person name="Jacobs J.M."/>
            <person name="Aurora R."/>
            <person name="Ghosh B.K."/>
            <person name="Sherman L.A."/>
            <person name="Smith R.D."/>
            <person name="Wilson R.K."/>
            <person name="Pakrasi H.B."/>
        </authorList>
    </citation>
    <scope>NUCLEOTIDE SEQUENCE [LARGE SCALE GENOMIC DNA]</scope>
    <source>
        <strain evidence="2">ATCC 51142 / BH68</strain>
    </source>
</reference>